<dbReference type="PANTHER" id="PTHR43991:SF12">
    <property type="entry name" value="WD REPEAT PROTEIN (AFU_ORTHOLOGUE AFUA_8G05640)"/>
    <property type="match status" value="1"/>
</dbReference>
<dbReference type="EMBL" id="JANBUO010000140">
    <property type="protein sequence ID" value="KAJ2807056.1"/>
    <property type="molecule type" value="Genomic_DNA"/>
</dbReference>
<feature type="repeat" description="WD" evidence="1">
    <location>
        <begin position="387"/>
        <end position="421"/>
    </location>
</feature>
<dbReference type="OrthoDB" id="20669at2759"/>
<dbReference type="InterPro" id="IPR015943">
    <property type="entry name" value="WD40/YVTN_repeat-like_dom_sf"/>
</dbReference>
<dbReference type="SMART" id="SM00320">
    <property type="entry name" value="WD40"/>
    <property type="match status" value="3"/>
</dbReference>
<dbReference type="SUPFAM" id="SSF50978">
    <property type="entry name" value="WD40 repeat-like"/>
    <property type="match status" value="1"/>
</dbReference>
<sequence>MSTATRQHQQDISLGLYLGLGQDPHAAAHSDANRGAANIQHHVSGSWGASATPGGAGAHTPAEQTADVVQQMQQLDVATGESSDSVDANGSDFQHTFAAAASNAHNGAANTTTDATWDFLTNAAQMFERTPELTEIRAADIRRGYDMQGYRWNGYELQKQMYMSYRRDVYPHYQCVPHSVQGVRRGANCVDATASYYDFRYATTGSGYRCEINHFQLRDLVWATSSYDVFYWHQDGVQCWNPWQRTRKCVLERSQMPKAFKLSAMCVDDGLVFAGDYRGRYCLKTLRGGDGVFAGKLSQDSGDDDIVNHATPVKSSSGAYQILAAQNKGHIRCFDVERLSVISNTAFDWAVNSTAVTTSGALACVVGDSCEGLLTDPRQNYRTIARLCGHMDYSFTCAFSPDERLVATGNQDTSTRVYDVRWPQHALASLCGYIGAVRSVKFSPCGRYLLAAEPADYLHVYDTKTFGAAQDIEFMGEIAGATFSPDANCLFAGISDSIHECSLVEFNSSKAAGADTISDIWL</sequence>
<evidence type="ECO:0000313" key="2">
    <source>
        <dbReference type="EMBL" id="KAJ2807056.1"/>
    </source>
</evidence>
<keyword evidence="1" id="KW-0853">WD repeat</keyword>
<evidence type="ECO:0000256" key="1">
    <source>
        <dbReference type="PROSITE-ProRule" id="PRU00221"/>
    </source>
</evidence>
<dbReference type="Proteomes" id="UP001140094">
    <property type="component" value="Unassembled WGS sequence"/>
</dbReference>
<comment type="caution">
    <text evidence="2">The sequence shown here is derived from an EMBL/GenBank/DDBJ whole genome shotgun (WGS) entry which is preliminary data.</text>
</comment>
<organism evidence="2 3">
    <name type="scientific">Coemansia guatemalensis</name>
    <dbReference type="NCBI Taxonomy" id="2761395"/>
    <lineage>
        <taxon>Eukaryota</taxon>
        <taxon>Fungi</taxon>
        <taxon>Fungi incertae sedis</taxon>
        <taxon>Zoopagomycota</taxon>
        <taxon>Kickxellomycotina</taxon>
        <taxon>Kickxellomycetes</taxon>
        <taxon>Kickxellales</taxon>
        <taxon>Kickxellaceae</taxon>
        <taxon>Coemansia</taxon>
    </lineage>
</organism>
<dbReference type="PANTHER" id="PTHR43991">
    <property type="entry name" value="WD REPEAT PROTEIN (AFU_ORTHOLOGUE AFUA_8G05640)-RELATED"/>
    <property type="match status" value="1"/>
</dbReference>
<evidence type="ECO:0000313" key="3">
    <source>
        <dbReference type="Proteomes" id="UP001140094"/>
    </source>
</evidence>
<evidence type="ECO:0008006" key="4">
    <source>
        <dbReference type="Google" id="ProtNLM"/>
    </source>
</evidence>
<protein>
    <recommendedName>
        <fullName evidence="4">WD40 repeat-like protein</fullName>
    </recommendedName>
</protein>
<proteinExistence type="predicted"/>
<name>A0A9W8LUJ0_9FUNG</name>
<dbReference type="PROSITE" id="PS50082">
    <property type="entry name" value="WD_REPEATS_2"/>
    <property type="match status" value="1"/>
</dbReference>
<keyword evidence="3" id="KW-1185">Reference proteome</keyword>
<dbReference type="PROSITE" id="PS50294">
    <property type="entry name" value="WD_REPEATS_REGION"/>
    <property type="match status" value="1"/>
</dbReference>
<dbReference type="AlphaFoldDB" id="A0A9W8LUJ0"/>
<dbReference type="Pfam" id="PF00400">
    <property type="entry name" value="WD40"/>
    <property type="match status" value="1"/>
</dbReference>
<accession>A0A9W8LUJ0</accession>
<dbReference type="Gene3D" id="2.130.10.10">
    <property type="entry name" value="YVTN repeat-like/Quinoprotein amine dehydrogenase"/>
    <property type="match status" value="1"/>
</dbReference>
<gene>
    <name evidence="2" type="ORF">H4R20_001440</name>
</gene>
<dbReference type="InterPro" id="IPR001680">
    <property type="entry name" value="WD40_rpt"/>
</dbReference>
<dbReference type="InterPro" id="IPR036322">
    <property type="entry name" value="WD40_repeat_dom_sf"/>
</dbReference>
<reference evidence="2" key="1">
    <citation type="submission" date="2022-07" db="EMBL/GenBank/DDBJ databases">
        <title>Phylogenomic reconstructions and comparative analyses of Kickxellomycotina fungi.</title>
        <authorList>
            <person name="Reynolds N.K."/>
            <person name="Stajich J.E."/>
            <person name="Barry K."/>
            <person name="Grigoriev I.V."/>
            <person name="Crous P."/>
            <person name="Smith M.E."/>
        </authorList>
    </citation>
    <scope>NUCLEOTIDE SEQUENCE</scope>
    <source>
        <strain evidence="2">NRRL 1565</strain>
    </source>
</reference>